<feature type="compositionally biased region" description="Basic and acidic residues" evidence="1">
    <location>
        <begin position="189"/>
        <end position="199"/>
    </location>
</feature>
<accession>A5AYS1</accession>
<dbReference type="SUPFAM" id="SSF53098">
    <property type="entry name" value="Ribonuclease H-like"/>
    <property type="match status" value="1"/>
</dbReference>
<dbReference type="EMBL" id="AM440541">
    <property type="protein sequence ID" value="CAN73934.1"/>
    <property type="molecule type" value="Genomic_DNA"/>
</dbReference>
<feature type="region of interest" description="Disordered" evidence="1">
    <location>
        <begin position="162"/>
        <end position="200"/>
    </location>
</feature>
<gene>
    <name evidence="2" type="ORF">VITISV_042802</name>
</gene>
<dbReference type="AlphaFoldDB" id="A5AYS1"/>
<proteinExistence type="predicted"/>
<feature type="compositionally biased region" description="Basic and acidic residues" evidence="1">
    <location>
        <begin position="431"/>
        <end position="443"/>
    </location>
</feature>
<name>A5AYS1_VITVI</name>
<feature type="compositionally biased region" description="Polar residues" evidence="1">
    <location>
        <begin position="162"/>
        <end position="185"/>
    </location>
</feature>
<evidence type="ECO:0000256" key="1">
    <source>
        <dbReference type="SAM" id="MobiDB-lite"/>
    </source>
</evidence>
<feature type="region of interest" description="Disordered" evidence="1">
    <location>
        <begin position="422"/>
        <end position="443"/>
    </location>
</feature>
<protein>
    <submittedName>
        <fullName evidence="2">Uncharacterized protein</fullName>
    </submittedName>
</protein>
<evidence type="ECO:0000313" key="2">
    <source>
        <dbReference type="EMBL" id="CAN73934.1"/>
    </source>
</evidence>
<sequence>MASGSGSGGGGREMRKYCGGDIVQPGATRFATNYIALEKVVPTMSFVYELMQVMKENLNRQQVGDWIFKILKDRWKKTLKHPLHAATYFLNPRFQYRRGVSSDPDLIQEVHEVFAKLDPNAKSIGQFGNELKLRDIEAENDRVAEKYYLDLLDISTEVDSTSIGQSNRPGAIGISTSGYDSSRGGTNDGSDHTGGDIGERQQSQYPMSQFTYENDFTHCRQDENHSSRKAGPGIRAIGKPYRGREWMMTPYNKELFSGSFESMSIGTQFSDSSNEANVYPPYVMGYGQSSSSGMLSYPSTAQMSYQVPYKMQGGFDMNTWVNLEYPIHVEAVGRTQEIYAWHIRIFNQYYRGSMSWYQYCLQQQNEVPSSTNFIEPHRSSFWSTRPMSFVFEDEYVIIPTVTIEIDQVSFLDFIQDANSENLDIPELPPTHNEEPSLIHEEEH</sequence>
<organism evidence="2">
    <name type="scientific">Vitis vinifera</name>
    <name type="common">Grape</name>
    <dbReference type="NCBI Taxonomy" id="29760"/>
    <lineage>
        <taxon>Eukaryota</taxon>
        <taxon>Viridiplantae</taxon>
        <taxon>Streptophyta</taxon>
        <taxon>Embryophyta</taxon>
        <taxon>Tracheophyta</taxon>
        <taxon>Spermatophyta</taxon>
        <taxon>Magnoliopsida</taxon>
        <taxon>eudicotyledons</taxon>
        <taxon>Gunneridae</taxon>
        <taxon>Pentapetalae</taxon>
        <taxon>rosids</taxon>
        <taxon>Vitales</taxon>
        <taxon>Vitaceae</taxon>
        <taxon>Viteae</taxon>
        <taxon>Vitis</taxon>
    </lineage>
</organism>
<reference evidence="2" key="1">
    <citation type="journal article" date="2007" name="PLoS ONE">
        <title>The first genome sequence of an elite grapevine cultivar (Pinot noir Vitis vinifera L.): coping with a highly heterozygous genome.</title>
        <authorList>
            <person name="Velasco R."/>
            <person name="Zharkikh A."/>
            <person name="Troggio M."/>
            <person name="Cartwright D.A."/>
            <person name="Cestaro A."/>
            <person name="Pruss D."/>
            <person name="Pindo M."/>
            <person name="FitzGerald L.M."/>
            <person name="Vezzulli S."/>
            <person name="Reid J."/>
            <person name="Malacarne G."/>
            <person name="Iliev D."/>
            <person name="Coppola G."/>
            <person name="Wardell B."/>
            <person name="Micheletti D."/>
            <person name="Macalma T."/>
            <person name="Facci M."/>
            <person name="Mitchell J.T."/>
            <person name="Perazzolli M."/>
            <person name="Eldredge G."/>
            <person name="Gatto P."/>
            <person name="Oyzerski R."/>
            <person name="Moretto M."/>
            <person name="Gutin N."/>
            <person name="Stefanini M."/>
            <person name="Chen Y."/>
            <person name="Segala C."/>
            <person name="Davenport C."/>
            <person name="Dematte L."/>
            <person name="Mraz A."/>
            <person name="Battilana J."/>
            <person name="Stormo K."/>
            <person name="Costa F."/>
            <person name="Tao Q."/>
            <person name="Si-Ammour A."/>
            <person name="Harkins T."/>
            <person name="Lackey A."/>
            <person name="Perbost C."/>
            <person name="Taillon B."/>
            <person name="Stella A."/>
            <person name="Solovyev V."/>
            <person name="Fawcett J.A."/>
            <person name="Sterck L."/>
            <person name="Vandepoele K."/>
            <person name="Grando S.M."/>
            <person name="Toppo S."/>
            <person name="Moser C."/>
            <person name="Lanchbury J."/>
            <person name="Bogden R."/>
            <person name="Skolnick M."/>
            <person name="Sgaramella V."/>
            <person name="Bhatnagar S.K."/>
            <person name="Fontana P."/>
            <person name="Gutin A."/>
            <person name="Van de Peer Y."/>
            <person name="Salamini F."/>
            <person name="Viola R."/>
        </authorList>
    </citation>
    <scope>NUCLEOTIDE SEQUENCE</scope>
</reference>
<dbReference type="InterPro" id="IPR012337">
    <property type="entry name" value="RNaseH-like_sf"/>
</dbReference>